<keyword evidence="1" id="KW-0732">Signal</keyword>
<dbReference type="RefSeq" id="WP_139043393.1">
    <property type="nucleotide sequence ID" value="NZ_CTEE01000002.1"/>
</dbReference>
<dbReference type="InterPro" id="IPR006311">
    <property type="entry name" value="TAT_signal"/>
</dbReference>
<accession>A0A0E3WEA4</accession>
<protein>
    <recommendedName>
        <fullName evidence="4">Trypsin</fullName>
    </recommendedName>
</protein>
<name>A0A0E3WEA4_MYCLN</name>
<evidence type="ECO:0000313" key="3">
    <source>
        <dbReference type="Proteomes" id="UP000199251"/>
    </source>
</evidence>
<dbReference type="PROSITE" id="PS51318">
    <property type="entry name" value="TAT"/>
    <property type="match status" value="1"/>
</dbReference>
<gene>
    <name evidence="2" type="ORF">BN1232_06128</name>
</gene>
<reference evidence="2 3" key="1">
    <citation type="submission" date="2015-03" db="EMBL/GenBank/DDBJ databases">
        <authorList>
            <person name="Urmite Genomes"/>
        </authorList>
    </citation>
    <scope>NUCLEOTIDE SEQUENCE [LARGE SCALE GENOMIC DNA]</scope>
    <source>
        <strain evidence="2 3">CSUR P1491</strain>
    </source>
</reference>
<evidence type="ECO:0000313" key="2">
    <source>
        <dbReference type="EMBL" id="CQD24257.1"/>
    </source>
</evidence>
<evidence type="ECO:0008006" key="4">
    <source>
        <dbReference type="Google" id="ProtNLM"/>
    </source>
</evidence>
<dbReference type="InterPro" id="IPR043504">
    <property type="entry name" value="Peptidase_S1_PA_chymotrypsin"/>
</dbReference>
<dbReference type="Proteomes" id="UP000199251">
    <property type="component" value="Unassembled WGS sequence"/>
</dbReference>
<dbReference type="AlphaFoldDB" id="A0A0E3WEA4"/>
<dbReference type="InterPro" id="IPR009003">
    <property type="entry name" value="Peptidase_S1_PA"/>
</dbReference>
<dbReference type="STRING" id="141349.BN1232_06128"/>
<dbReference type="OrthoDB" id="4698860at2"/>
<evidence type="ECO:0000256" key="1">
    <source>
        <dbReference type="SAM" id="SignalP"/>
    </source>
</evidence>
<organism evidence="2 3">
    <name type="scientific">Mycobacterium lentiflavum</name>
    <dbReference type="NCBI Taxonomy" id="141349"/>
    <lineage>
        <taxon>Bacteria</taxon>
        <taxon>Bacillati</taxon>
        <taxon>Actinomycetota</taxon>
        <taxon>Actinomycetes</taxon>
        <taxon>Mycobacteriales</taxon>
        <taxon>Mycobacteriaceae</taxon>
        <taxon>Mycobacterium</taxon>
        <taxon>Mycobacterium simiae complex</taxon>
    </lineage>
</organism>
<feature type="chain" id="PRO_5002414720" description="Trypsin" evidence="1">
    <location>
        <begin position="35"/>
        <end position="227"/>
    </location>
</feature>
<proteinExistence type="predicted"/>
<sequence length="227" mass="23288">MTALSQRPRAMIAAAVAAGTVGLSYAFGAPHAHAVTQRAISPGDAIRYITAAGADTCTLAFAFTAHSHTYGVTAGHCVANAGGYVTDVISGYRGSVVAFDYDPTRRGNDFALIHFGQAPVAATMLGTTVDAVSVPAADQPICHTGVSSGTSCGQLSAQYGVGQYLTTGLNDVPGDSGGPVWPRHGIDDIAIVGIWLGSHIDHDGTPYGRFYPLDHALTQLGATTTAR</sequence>
<feature type="signal peptide" evidence="1">
    <location>
        <begin position="1"/>
        <end position="34"/>
    </location>
</feature>
<dbReference type="SUPFAM" id="SSF50494">
    <property type="entry name" value="Trypsin-like serine proteases"/>
    <property type="match status" value="1"/>
</dbReference>
<dbReference type="EMBL" id="CTEE01000002">
    <property type="protein sequence ID" value="CQD24257.1"/>
    <property type="molecule type" value="Genomic_DNA"/>
</dbReference>
<dbReference type="Gene3D" id="2.40.10.10">
    <property type="entry name" value="Trypsin-like serine proteases"/>
    <property type="match status" value="2"/>
</dbReference>